<proteinExistence type="predicted"/>
<name>A0A4Y7PIW8_9AGAM</name>
<dbReference type="Proteomes" id="UP000294933">
    <property type="component" value="Unassembled WGS sequence"/>
</dbReference>
<keyword evidence="2" id="KW-1185">Reference proteome</keyword>
<evidence type="ECO:0000313" key="2">
    <source>
        <dbReference type="Proteomes" id="UP000294933"/>
    </source>
</evidence>
<evidence type="ECO:0000313" key="1">
    <source>
        <dbReference type="EMBL" id="TDL15018.1"/>
    </source>
</evidence>
<accession>A0A4Y7PIW8</accession>
<organism evidence="1 2">
    <name type="scientific">Rickenella mellea</name>
    <dbReference type="NCBI Taxonomy" id="50990"/>
    <lineage>
        <taxon>Eukaryota</taxon>
        <taxon>Fungi</taxon>
        <taxon>Dikarya</taxon>
        <taxon>Basidiomycota</taxon>
        <taxon>Agaricomycotina</taxon>
        <taxon>Agaricomycetes</taxon>
        <taxon>Hymenochaetales</taxon>
        <taxon>Rickenellaceae</taxon>
        <taxon>Rickenella</taxon>
    </lineage>
</organism>
<sequence>MNNRHQGMEARNGCLWWVEKRRSKHHEADDNDADVGTECVWVDEWWWQWRLWVYIVVVVVARGSKRRSGSPPDGECVVVVAAAAWCDVSRQSVDNLVATALFAVRGWDCEVRGEGAEFLTGFQCSVKRLAFGIATTEVVHDDLRVKKTSLACVCEPESHAKCPAQAHLARINSQLARDIDGRG</sequence>
<dbReference type="EMBL" id="ML170295">
    <property type="protein sequence ID" value="TDL15018.1"/>
    <property type="molecule type" value="Genomic_DNA"/>
</dbReference>
<dbReference type="VEuPathDB" id="FungiDB:BD410DRAFT_809280"/>
<dbReference type="AlphaFoldDB" id="A0A4Y7PIW8"/>
<reference evidence="1 2" key="1">
    <citation type="submission" date="2018-06" db="EMBL/GenBank/DDBJ databases">
        <title>A transcriptomic atlas of mushroom development highlights an independent origin of complex multicellularity.</title>
        <authorList>
            <consortium name="DOE Joint Genome Institute"/>
            <person name="Krizsan K."/>
            <person name="Almasi E."/>
            <person name="Merenyi Z."/>
            <person name="Sahu N."/>
            <person name="Viragh M."/>
            <person name="Koszo T."/>
            <person name="Mondo S."/>
            <person name="Kiss B."/>
            <person name="Balint B."/>
            <person name="Kues U."/>
            <person name="Barry K."/>
            <person name="Hegedus J.C."/>
            <person name="Henrissat B."/>
            <person name="Johnson J."/>
            <person name="Lipzen A."/>
            <person name="Ohm R."/>
            <person name="Nagy I."/>
            <person name="Pangilinan J."/>
            <person name="Yan J."/>
            <person name="Xiong Y."/>
            <person name="Grigoriev I.V."/>
            <person name="Hibbett D.S."/>
            <person name="Nagy L.G."/>
        </authorList>
    </citation>
    <scope>NUCLEOTIDE SEQUENCE [LARGE SCALE GENOMIC DNA]</scope>
    <source>
        <strain evidence="1 2">SZMC22713</strain>
    </source>
</reference>
<protein>
    <submittedName>
        <fullName evidence="1">Uncharacterized protein</fullName>
    </submittedName>
</protein>
<gene>
    <name evidence="1" type="ORF">BD410DRAFT_809280</name>
</gene>